<reference evidence="6 7" key="1">
    <citation type="journal article" date="2012" name="Science">
        <title>Ecological populations of bacteria act as socially cohesive units of antibiotic production and resistance.</title>
        <authorList>
            <person name="Cordero O.X."/>
            <person name="Wildschutte H."/>
            <person name="Kirkup B."/>
            <person name="Proehl S."/>
            <person name="Ngo L."/>
            <person name="Hussain F."/>
            <person name="Le Roux F."/>
            <person name="Mincer T."/>
            <person name="Polz M.F."/>
        </authorList>
    </citation>
    <scope>NUCLEOTIDE SEQUENCE [LARGE SCALE GENOMIC DNA]</scope>
    <source>
        <strain evidence="6 7">ZF-129</strain>
    </source>
</reference>
<evidence type="ECO:0000256" key="4">
    <source>
        <dbReference type="ARBA" id="ARBA00023163"/>
    </source>
</evidence>
<dbReference type="InterPro" id="IPR036390">
    <property type="entry name" value="WH_DNA-bd_sf"/>
</dbReference>
<dbReference type="OrthoDB" id="5526340at2"/>
<feature type="domain" description="HTH lysR-type" evidence="5">
    <location>
        <begin position="14"/>
        <end position="63"/>
    </location>
</feature>
<dbReference type="InterPro" id="IPR036388">
    <property type="entry name" value="WH-like_DNA-bd_sf"/>
</dbReference>
<dbReference type="Gene3D" id="3.40.190.10">
    <property type="entry name" value="Periplasmic binding protein-like II"/>
    <property type="match status" value="2"/>
</dbReference>
<dbReference type="InterPro" id="IPR005119">
    <property type="entry name" value="LysR_subst-bd"/>
</dbReference>
<name>A0A1E5BIB3_9VIBR</name>
<evidence type="ECO:0000313" key="6">
    <source>
        <dbReference type="EMBL" id="OEE36147.1"/>
    </source>
</evidence>
<dbReference type="AlphaFoldDB" id="A0A1E5BIB3"/>
<dbReference type="PANTHER" id="PTHR30537">
    <property type="entry name" value="HTH-TYPE TRANSCRIPTIONAL REGULATOR"/>
    <property type="match status" value="1"/>
</dbReference>
<comment type="caution">
    <text evidence="6">The sequence shown here is derived from an EMBL/GenBank/DDBJ whole genome shotgun (WGS) entry which is preliminary data.</text>
</comment>
<dbReference type="PANTHER" id="PTHR30537:SF32">
    <property type="entry name" value="HTH-TYPE TRANSCRIPTIONAL REGULATOR DSDC"/>
    <property type="match status" value="1"/>
</dbReference>
<protein>
    <recommendedName>
        <fullName evidence="5">HTH lysR-type domain-containing protein</fullName>
    </recommendedName>
</protein>
<dbReference type="FunFam" id="1.10.10.10:FF:000001">
    <property type="entry name" value="LysR family transcriptional regulator"/>
    <property type="match status" value="1"/>
</dbReference>
<dbReference type="InterPro" id="IPR000847">
    <property type="entry name" value="LysR_HTH_N"/>
</dbReference>
<dbReference type="CDD" id="cd08432">
    <property type="entry name" value="PBP2_GcdR_TrpI_HvrB_AmpR_like"/>
    <property type="match status" value="1"/>
</dbReference>
<evidence type="ECO:0000256" key="1">
    <source>
        <dbReference type="ARBA" id="ARBA00009437"/>
    </source>
</evidence>
<dbReference type="PROSITE" id="PS50931">
    <property type="entry name" value="HTH_LYSR"/>
    <property type="match status" value="1"/>
</dbReference>
<dbReference type="EMBL" id="AJYQ02000057">
    <property type="protein sequence ID" value="OEE36147.1"/>
    <property type="molecule type" value="Genomic_DNA"/>
</dbReference>
<dbReference type="Pfam" id="PF03466">
    <property type="entry name" value="LysR_substrate"/>
    <property type="match status" value="1"/>
</dbReference>
<gene>
    <name evidence="6" type="ORF">A1QO_05400</name>
</gene>
<dbReference type="SUPFAM" id="SSF53850">
    <property type="entry name" value="Periplasmic binding protein-like II"/>
    <property type="match status" value="1"/>
</dbReference>
<proteinExistence type="inferred from homology"/>
<keyword evidence="2" id="KW-0805">Transcription regulation</keyword>
<dbReference type="GO" id="GO:0003700">
    <property type="term" value="F:DNA-binding transcription factor activity"/>
    <property type="evidence" value="ECO:0007669"/>
    <property type="project" value="InterPro"/>
</dbReference>
<sequence>MIRASVNHSNVYLFLSVARTLSFTNTGKKFGITQAAVSHRIKSLEEEVGCTLFVRKPRNIALTPEGNQLFKSVSQSFELVDNVIDDLKNPNPTGTIRIGTSPYFASQVLIPNVPKFIERYPDLDVQIITSSESQRFDDETMDLAIVYSEGVEGLYSEELVRESILPICSREYAKKHNLDDEAPSLSGLTVIRNVNSSNWMQWLSEEERELENHRSFVVDDFHSSTSAAINGVGVAMGRWILVRDLLKSGDLVSPFNAALTDKHYWLITVNGMEHRPKYRLFSKWIQDEIFGSK</sequence>
<evidence type="ECO:0000313" key="7">
    <source>
        <dbReference type="Proteomes" id="UP000094741"/>
    </source>
</evidence>
<evidence type="ECO:0000259" key="5">
    <source>
        <dbReference type="PROSITE" id="PS50931"/>
    </source>
</evidence>
<dbReference type="eggNOG" id="COG0583">
    <property type="taxonomic scope" value="Bacteria"/>
</dbReference>
<dbReference type="PRINTS" id="PR00039">
    <property type="entry name" value="HTHLYSR"/>
</dbReference>
<evidence type="ECO:0000256" key="2">
    <source>
        <dbReference type="ARBA" id="ARBA00023015"/>
    </source>
</evidence>
<dbReference type="InterPro" id="IPR058163">
    <property type="entry name" value="LysR-type_TF_proteobact-type"/>
</dbReference>
<accession>A0A1E5BIB3</accession>
<dbReference type="SUPFAM" id="SSF46785">
    <property type="entry name" value="Winged helix' DNA-binding domain"/>
    <property type="match status" value="1"/>
</dbReference>
<keyword evidence="3" id="KW-0238">DNA-binding</keyword>
<dbReference type="GO" id="GO:0006351">
    <property type="term" value="P:DNA-templated transcription"/>
    <property type="evidence" value="ECO:0007669"/>
    <property type="project" value="TreeGrafter"/>
</dbReference>
<dbReference type="Proteomes" id="UP000094741">
    <property type="component" value="Unassembled WGS sequence"/>
</dbReference>
<organism evidence="6 7">
    <name type="scientific">Vibrio genomosp. F10 str. ZF-129</name>
    <dbReference type="NCBI Taxonomy" id="1187848"/>
    <lineage>
        <taxon>Bacteria</taxon>
        <taxon>Pseudomonadati</taxon>
        <taxon>Pseudomonadota</taxon>
        <taxon>Gammaproteobacteria</taxon>
        <taxon>Vibrionales</taxon>
        <taxon>Vibrionaceae</taxon>
        <taxon>Vibrio</taxon>
    </lineage>
</organism>
<dbReference type="STRING" id="1187848.A1QO_05400"/>
<dbReference type="Gene3D" id="1.10.10.10">
    <property type="entry name" value="Winged helix-like DNA-binding domain superfamily/Winged helix DNA-binding domain"/>
    <property type="match status" value="1"/>
</dbReference>
<comment type="similarity">
    <text evidence="1">Belongs to the LysR transcriptional regulatory family.</text>
</comment>
<evidence type="ECO:0000256" key="3">
    <source>
        <dbReference type="ARBA" id="ARBA00023125"/>
    </source>
</evidence>
<dbReference type="GO" id="GO:0043565">
    <property type="term" value="F:sequence-specific DNA binding"/>
    <property type="evidence" value="ECO:0007669"/>
    <property type="project" value="TreeGrafter"/>
</dbReference>
<keyword evidence="4" id="KW-0804">Transcription</keyword>
<dbReference type="Pfam" id="PF00126">
    <property type="entry name" value="HTH_1"/>
    <property type="match status" value="1"/>
</dbReference>